<gene>
    <name evidence="1" type="ORF">LACFE_CDS0379</name>
</gene>
<name>A0A1D7ZVF6_LIMFE</name>
<organism evidence="1 2">
    <name type="scientific">Limosilactobacillus fermentum</name>
    <name type="common">Lactobacillus fermentum</name>
    <dbReference type="NCBI Taxonomy" id="1613"/>
    <lineage>
        <taxon>Bacteria</taxon>
        <taxon>Bacillati</taxon>
        <taxon>Bacillota</taxon>
        <taxon>Bacilli</taxon>
        <taxon>Lactobacillales</taxon>
        <taxon>Lactobacillaceae</taxon>
        <taxon>Limosilactobacillus</taxon>
    </lineage>
</organism>
<protein>
    <submittedName>
        <fullName evidence="1">Uncharacterized protein</fullName>
    </submittedName>
</protein>
<reference evidence="1 2" key="1">
    <citation type="submission" date="2016-09" db="EMBL/GenBank/DDBJ databases">
        <title>Genome Sequence of the Lactobacillus fermentum strain NCC2970 (CNCM I-5068).</title>
        <authorList>
            <person name="Barretto C."/>
            <person name="Ngom-Bru C."/>
            <person name="Genevaz A."/>
            <person name="Fournier C."/>
            <person name="Moine D."/>
            <person name="Kassam M."/>
            <person name="Iltis A."/>
            <person name="Sagory-Zalkind P."/>
            <person name="Faucherand G."/>
            <person name="Descombes P."/>
            <person name="Duboux S."/>
        </authorList>
    </citation>
    <scope>NUCLEOTIDE SEQUENCE [LARGE SCALE GENOMIC DNA]</scope>
    <source>
        <strain evidence="1 2">NCC2970</strain>
    </source>
</reference>
<dbReference type="Proteomes" id="UP000094714">
    <property type="component" value="Chromosome"/>
</dbReference>
<dbReference type="AlphaFoldDB" id="A0A1D7ZVF6"/>
<evidence type="ECO:0000313" key="1">
    <source>
        <dbReference type="EMBL" id="AOR73853.1"/>
    </source>
</evidence>
<evidence type="ECO:0000313" key="2">
    <source>
        <dbReference type="Proteomes" id="UP000094714"/>
    </source>
</evidence>
<proteinExistence type="predicted"/>
<accession>A0A1D7ZVF6</accession>
<dbReference type="PATRIC" id="fig|1613.112.peg.400"/>
<sequence length="90" mass="9993">MFDACKATANMFPELEASRNQPLSFKKFDEIVAKTGDQIGTPFCADCAQRIGAYELYQQTNQSVEALMTVLDLPWEGNALDFIGKEVTLP</sequence>
<dbReference type="EMBL" id="CP017151">
    <property type="protein sequence ID" value="AOR73853.1"/>
    <property type="molecule type" value="Genomic_DNA"/>
</dbReference>